<keyword evidence="2" id="KW-0732">Signal</keyword>
<organism evidence="5 6">
    <name type="scientific">Enterococcus diestrammenae</name>
    <dbReference type="NCBI Taxonomy" id="1155073"/>
    <lineage>
        <taxon>Bacteria</taxon>
        <taxon>Bacillati</taxon>
        <taxon>Bacillota</taxon>
        <taxon>Bacilli</taxon>
        <taxon>Lactobacillales</taxon>
        <taxon>Enterococcaceae</taxon>
        <taxon>Enterococcus</taxon>
    </lineage>
</organism>
<reference evidence="5" key="1">
    <citation type="submission" date="2016-06" db="EMBL/GenBank/DDBJ databases">
        <authorList>
            <person name="Van Tyne D."/>
        </authorList>
    </citation>
    <scope>NUCLEOTIDE SEQUENCE</scope>
    <source>
        <strain evidence="5">JM9A</strain>
    </source>
</reference>
<dbReference type="InterPro" id="IPR044993">
    <property type="entry name" value="BXL"/>
</dbReference>
<dbReference type="Gene3D" id="2.60.40.10">
    <property type="entry name" value="Immunoglobulins"/>
    <property type="match status" value="1"/>
</dbReference>
<dbReference type="PANTHER" id="PTHR42721">
    <property type="entry name" value="SUGAR HYDROLASE-RELATED"/>
    <property type="match status" value="1"/>
</dbReference>
<evidence type="ECO:0000256" key="2">
    <source>
        <dbReference type="ARBA" id="ARBA00022729"/>
    </source>
</evidence>
<accession>A0ABV0F0D4</accession>
<dbReference type="SUPFAM" id="SSF52279">
    <property type="entry name" value="Beta-D-glucan exohydrolase, C-terminal domain"/>
    <property type="match status" value="1"/>
</dbReference>
<evidence type="ECO:0000313" key="6">
    <source>
        <dbReference type="Proteomes" id="UP001429357"/>
    </source>
</evidence>
<dbReference type="PANTHER" id="PTHR42721:SF3">
    <property type="entry name" value="BETA-D-XYLOSIDASE 5-RELATED"/>
    <property type="match status" value="1"/>
</dbReference>
<name>A0ABV0F0D4_9ENTE</name>
<dbReference type="Pfam" id="PF01915">
    <property type="entry name" value="Glyco_hydro_3_C"/>
    <property type="match status" value="1"/>
</dbReference>
<dbReference type="InterPro" id="IPR026891">
    <property type="entry name" value="Fn3-like"/>
</dbReference>
<evidence type="ECO:0000313" key="5">
    <source>
        <dbReference type="EMBL" id="MEO1780488.1"/>
    </source>
</evidence>
<dbReference type="SMART" id="SM01217">
    <property type="entry name" value="Fn3_like"/>
    <property type="match status" value="1"/>
</dbReference>
<sequence>MKQYSEKVAGFLQAMTVAEKIKLLSTKQSAVERLGIGAYQVGGEAAHGVVDREGKKTTSFPVPLGLSQTWNPRLLEKVGTAIGTEARIKYLQSGKASWLTLWAPTIDMERDPRWGRNEEAYGEDPQLVRELATAIVSGMQGKEPGYLLMAAAPKHFFGNNNEAGRENTSNFIPLRAQEEYYLQPFQAVFQQGKAQSMMTAYNGVNGIPGMQLPELKEKVKGQWQMDGFIVSDGGALTLNVEEYHYYDTFAEALADSLKKGVDCFVDDKALVEQAATEALQQGLITEADIDEAIGNCLTVRERLGHFGQCPYDQVDQSLLNSAAHQELCEKVTAEGMVLLKNDGVLPFTGKEKIAVIGPLADNTPRDWYGGFGNGRSTIKDGLEKKFASRLVGVCDSHDQVAIFLNNQPLVVQNERLQVGENHQQPAIFVKEIWQDNTFVLKELASGRYLAYDEEAGYFKLHQTEVYDWFIKELWQETPEGMQNWQGDFLGVDEKGVVTVTGEVGDFTLKVIKNGLQAAEELAAKSQWSIVVLGNHPMINGKETQDRQNLNLPEFQQTLLKKVLAKNPQTILVLLGSYPFDLRWAQEHVPGIFFVTHGSQALGKVFGDVLVDQKQPTGHLTQTWFTSADCLPAMNDYDLIKHPRTYHYYRDEVLYPFGFGLSYHSLRLDHFLYLGESGEDLRFSVGLINDSDECGKETIQVYLKEKQTHLLLPRKLVAFKKVKVLQNSQKIIELTVAKKALTYFDVRSQKHQPISGELEFFVGFNSEDQQFTTLVPPLVEACIPTREVAESLELFSFDSYQLAEIIACNHQRVLSLAPGGKVSYLANHFSYGSYCMECHAETAGKIIINGEVTELIAGENQVMIKLAADADLVIASEILLAVSRFTKA</sequence>
<dbReference type="SUPFAM" id="SSF51445">
    <property type="entry name" value="(Trans)glycosidases"/>
    <property type="match status" value="1"/>
</dbReference>
<evidence type="ECO:0000256" key="3">
    <source>
        <dbReference type="ARBA" id="ARBA00022801"/>
    </source>
</evidence>
<dbReference type="PRINTS" id="PR00133">
    <property type="entry name" value="GLHYDRLASE3"/>
</dbReference>
<protein>
    <submittedName>
        <fullName evidence="5">Beta-glucosidase</fullName>
    </submittedName>
</protein>
<dbReference type="Pfam" id="PF14310">
    <property type="entry name" value="Fn3-like"/>
    <property type="match status" value="1"/>
</dbReference>
<dbReference type="Gene3D" id="3.20.20.300">
    <property type="entry name" value="Glycoside hydrolase, family 3, N-terminal domain"/>
    <property type="match status" value="1"/>
</dbReference>
<gene>
    <name evidence="5" type="ORF">BAU18_000027</name>
</gene>
<dbReference type="EMBL" id="MAEI02000001">
    <property type="protein sequence ID" value="MEO1780488.1"/>
    <property type="molecule type" value="Genomic_DNA"/>
</dbReference>
<comment type="caution">
    <text evidence="5">The sequence shown here is derived from an EMBL/GenBank/DDBJ whole genome shotgun (WGS) entry which is preliminary data.</text>
</comment>
<dbReference type="Proteomes" id="UP001429357">
    <property type="component" value="Unassembled WGS sequence"/>
</dbReference>
<dbReference type="Gene3D" id="2.60.120.380">
    <property type="match status" value="1"/>
</dbReference>
<dbReference type="InterPro" id="IPR036881">
    <property type="entry name" value="Glyco_hydro_3_C_sf"/>
</dbReference>
<proteinExistence type="inferred from homology"/>
<dbReference type="Pfam" id="PF00933">
    <property type="entry name" value="Glyco_hydro_3"/>
    <property type="match status" value="1"/>
</dbReference>
<dbReference type="RefSeq" id="WP_161870225.1">
    <property type="nucleotide sequence ID" value="NZ_MAEI02000001.1"/>
</dbReference>
<comment type="similarity">
    <text evidence="1">Belongs to the glycosyl hydrolase 3 family.</text>
</comment>
<evidence type="ECO:0000256" key="1">
    <source>
        <dbReference type="ARBA" id="ARBA00005336"/>
    </source>
</evidence>
<dbReference type="InterPro" id="IPR036962">
    <property type="entry name" value="Glyco_hydro_3_N_sf"/>
</dbReference>
<dbReference type="InterPro" id="IPR001764">
    <property type="entry name" value="Glyco_hydro_3_N"/>
</dbReference>
<keyword evidence="6" id="KW-1185">Reference proteome</keyword>
<evidence type="ECO:0000259" key="4">
    <source>
        <dbReference type="SMART" id="SM01217"/>
    </source>
</evidence>
<keyword evidence="3" id="KW-0378">Hydrolase</keyword>
<feature type="domain" description="Fibronectin type III-like" evidence="4">
    <location>
        <begin position="696"/>
        <end position="765"/>
    </location>
</feature>
<reference evidence="5" key="2">
    <citation type="submission" date="2024-02" db="EMBL/GenBank/DDBJ databases">
        <title>The Genome Sequence of Enterococcus diestrammenae JM9A.</title>
        <authorList>
            <person name="Earl A."/>
            <person name="Manson A."/>
            <person name="Gilmore M."/>
            <person name="Sanders J."/>
            <person name="Shea T."/>
            <person name="Howe W."/>
            <person name="Livny J."/>
            <person name="Cuomo C."/>
            <person name="Neafsey D."/>
            <person name="Birren B."/>
        </authorList>
    </citation>
    <scope>NUCLEOTIDE SEQUENCE</scope>
    <source>
        <strain evidence="5">JM9A</strain>
    </source>
</reference>
<dbReference type="InterPro" id="IPR017853">
    <property type="entry name" value="GH"/>
</dbReference>
<dbReference type="InterPro" id="IPR002772">
    <property type="entry name" value="Glyco_hydro_3_C"/>
</dbReference>
<dbReference type="Gene3D" id="3.40.50.1700">
    <property type="entry name" value="Glycoside hydrolase family 3 C-terminal domain"/>
    <property type="match status" value="1"/>
</dbReference>
<dbReference type="InterPro" id="IPR013783">
    <property type="entry name" value="Ig-like_fold"/>
</dbReference>